<evidence type="ECO:0000313" key="1">
    <source>
        <dbReference type="EMBL" id="CSD19251.1"/>
    </source>
</evidence>
<reference evidence="1 2" key="1">
    <citation type="submission" date="2015-07" db="EMBL/GenBank/DDBJ databases">
        <authorList>
            <consortium name="Pathogen Informatics"/>
        </authorList>
    </citation>
    <scope>NUCLEOTIDE SEQUENCE [LARGE SCALE GENOMIC DNA]</scope>
    <source>
        <strain evidence="1 2">A316</strain>
    </source>
</reference>
<dbReference type="Proteomes" id="UP000041770">
    <property type="component" value="Unassembled WGS sequence"/>
</dbReference>
<accession>A0A655ZLW3</accession>
<organism evidence="1 2">
    <name type="scientific">Vibrio cholerae</name>
    <dbReference type="NCBI Taxonomy" id="666"/>
    <lineage>
        <taxon>Bacteria</taxon>
        <taxon>Pseudomonadati</taxon>
        <taxon>Pseudomonadota</taxon>
        <taxon>Gammaproteobacteria</taxon>
        <taxon>Vibrionales</taxon>
        <taxon>Vibrionaceae</taxon>
        <taxon>Vibrio</taxon>
    </lineage>
</organism>
<proteinExistence type="predicted"/>
<protein>
    <submittedName>
        <fullName evidence="1">Uncharacterized protein</fullName>
    </submittedName>
</protein>
<gene>
    <name evidence="1" type="ORF">ERS013200_03478</name>
</gene>
<dbReference type="AlphaFoldDB" id="A0A655ZLW3"/>
<dbReference type="EMBL" id="CWQY01000035">
    <property type="protein sequence ID" value="CSD19251.1"/>
    <property type="molecule type" value="Genomic_DNA"/>
</dbReference>
<evidence type="ECO:0000313" key="2">
    <source>
        <dbReference type="Proteomes" id="UP000041770"/>
    </source>
</evidence>
<sequence length="92" mass="10504">MANVDIVTIKLVIAGFLNHTITRSPNRCSYWCHIVSTTVSFNLPGHWMESARIKVRRDATKIERRTQEGLFHRTAILIVIVTCIVIQNRSKG</sequence>
<name>A0A655ZLW3_VIBCL</name>